<dbReference type="SMART" id="SM00382">
    <property type="entry name" value="AAA"/>
    <property type="match status" value="1"/>
</dbReference>
<reference evidence="4 5" key="1">
    <citation type="journal article" date="2023" name="G3 (Bethesda)">
        <title>A chromosome-length genome assembly and annotation of blackberry (Rubus argutus, cv. 'Hillquist').</title>
        <authorList>
            <person name="Bruna T."/>
            <person name="Aryal R."/>
            <person name="Dudchenko O."/>
            <person name="Sargent D.J."/>
            <person name="Mead D."/>
            <person name="Buti M."/>
            <person name="Cavallini A."/>
            <person name="Hytonen T."/>
            <person name="Andres J."/>
            <person name="Pham M."/>
            <person name="Weisz D."/>
            <person name="Mascagni F."/>
            <person name="Usai G."/>
            <person name="Natali L."/>
            <person name="Bassil N."/>
            <person name="Fernandez G.E."/>
            <person name="Lomsadze A."/>
            <person name="Armour M."/>
            <person name="Olukolu B."/>
            <person name="Poorten T."/>
            <person name="Britton C."/>
            <person name="Davik J."/>
            <person name="Ashrafi H."/>
            <person name="Aiden E.L."/>
            <person name="Borodovsky M."/>
            <person name="Worthington M."/>
        </authorList>
    </citation>
    <scope>NUCLEOTIDE SEQUENCE [LARGE SCALE GENOMIC DNA]</scope>
    <source>
        <strain evidence="4">PI 553951</strain>
    </source>
</reference>
<sequence>MTGFSSSSSGCSSASFSSSGGSSASSLSSGGSSASSSSPGGSSTSSSSSSGGSWKYDVFVNFRGEDTRRGFVCHLCEALKQKALDTFVDSEELRKGEDLSELLKAIQDSRLSIVVFSKNYASSTWCLKELVQILECMESQKQIVVPIFYEVDPSDVRKLRGRFAEAFAKYASDSNVDMEEWESWKSSLIRASNLSGWDSKNYQDDLKLIKSIVEDIFKKLIHMSASKPDGLVGMDAHIKKMDLLLHPGVDDFRIVGIWGMGGIGKSTIARAVYDKIAPQFEHYCFLDNVKGEFLTKNGGAKVTEELLSKILKVNDRHILDGGLNMIRERLGKKKVLLVLDDVDNLDQIETLIGKKPSFGGGSRIIITTRDKHLLAGYVIYKPKSFTYDKALELFRQYAFRTNPPSGNYNDLSRRVIKYARGLPLAIKVLGAFLDNKSVHEL</sequence>
<dbReference type="SUPFAM" id="SSF52200">
    <property type="entry name" value="Toll/Interleukin receptor TIR domain"/>
    <property type="match status" value="1"/>
</dbReference>
<feature type="region of interest" description="Disordered" evidence="2">
    <location>
        <begin position="1"/>
        <end position="52"/>
    </location>
</feature>
<dbReference type="Pfam" id="PF00931">
    <property type="entry name" value="NB-ARC"/>
    <property type="match status" value="1"/>
</dbReference>
<dbReference type="Proteomes" id="UP001457282">
    <property type="component" value="Unassembled WGS sequence"/>
</dbReference>
<keyword evidence="1" id="KW-0520">NAD</keyword>
<feature type="domain" description="TIR" evidence="3">
    <location>
        <begin position="54"/>
        <end position="220"/>
    </location>
</feature>
<evidence type="ECO:0000259" key="3">
    <source>
        <dbReference type="PROSITE" id="PS50104"/>
    </source>
</evidence>
<evidence type="ECO:0000313" key="5">
    <source>
        <dbReference type="Proteomes" id="UP001457282"/>
    </source>
</evidence>
<dbReference type="InterPro" id="IPR035897">
    <property type="entry name" value="Toll_tir_struct_dom_sf"/>
</dbReference>
<dbReference type="Gene3D" id="3.40.50.300">
    <property type="entry name" value="P-loop containing nucleotide triphosphate hydrolases"/>
    <property type="match status" value="1"/>
</dbReference>
<dbReference type="InterPro" id="IPR027417">
    <property type="entry name" value="P-loop_NTPase"/>
</dbReference>
<comment type="caution">
    <text evidence="4">The sequence shown here is derived from an EMBL/GenBank/DDBJ whole genome shotgun (WGS) entry which is preliminary data.</text>
</comment>
<protein>
    <recommendedName>
        <fullName evidence="3">TIR domain-containing protein</fullName>
    </recommendedName>
</protein>
<accession>A0AAW1VVN6</accession>
<dbReference type="InterPro" id="IPR044974">
    <property type="entry name" value="Disease_R_plants"/>
</dbReference>
<name>A0AAW1VVN6_RUBAR</name>
<dbReference type="PROSITE" id="PS50104">
    <property type="entry name" value="TIR"/>
    <property type="match status" value="1"/>
</dbReference>
<dbReference type="PRINTS" id="PR00364">
    <property type="entry name" value="DISEASERSIST"/>
</dbReference>
<evidence type="ECO:0000256" key="2">
    <source>
        <dbReference type="SAM" id="MobiDB-lite"/>
    </source>
</evidence>
<dbReference type="AlphaFoldDB" id="A0AAW1VVN6"/>
<dbReference type="PANTHER" id="PTHR11017">
    <property type="entry name" value="LEUCINE-RICH REPEAT-CONTAINING PROTEIN"/>
    <property type="match status" value="1"/>
</dbReference>
<dbReference type="GO" id="GO:0043531">
    <property type="term" value="F:ADP binding"/>
    <property type="evidence" value="ECO:0007669"/>
    <property type="project" value="InterPro"/>
</dbReference>
<keyword evidence="5" id="KW-1185">Reference proteome</keyword>
<dbReference type="InterPro" id="IPR003593">
    <property type="entry name" value="AAA+_ATPase"/>
</dbReference>
<dbReference type="Gene3D" id="3.40.50.10140">
    <property type="entry name" value="Toll/interleukin-1 receptor homology (TIR) domain"/>
    <property type="match status" value="1"/>
</dbReference>
<dbReference type="EMBL" id="JBEDUW010000007">
    <property type="protein sequence ID" value="KAK9910864.1"/>
    <property type="molecule type" value="Genomic_DNA"/>
</dbReference>
<dbReference type="FunFam" id="3.40.50.10140:FF:000007">
    <property type="entry name" value="Disease resistance protein (TIR-NBS-LRR class)"/>
    <property type="match status" value="1"/>
</dbReference>
<evidence type="ECO:0000313" key="4">
    <source>
        <dbReference type="EMBL" id="KAK9910864.1"/>
    </source>
</evidence>
<dbReference type="SMART" id="SM00255">
    <property type="entry name" value="TIR"/>
    <property type="match status" value="1"/>
</dbReference>
<dbReference type="InterPro" id="IPR000157">
    <property type="entry name" value="TIR_dom"/>
</dbReference>
<dbReference type="GO" id="GO:0006952">
    <property type="term" value="P:defense response"/>
    <property type="evidence" value="ECO:0007669"/>
    <property type="project" value="InterPro"/>
</dbReference>
<dbReference type="PANTHER" id="PTHR11017:SF555">
    <property type="entry name" value="TIR-NBS-LRR RCT1-LIKE RESISTANCE PROTEIN"/>
    <property type="match status" value="1"/>
</dbReference>
<dbReference type="GO" id="GO:0007165">
    <property type="term" value="P:signal transduction"/>
    <property type="evidence" value="ECO:0007669"/>
    <property type="project" value="InterPro"/>
</dbReference>
<dbReference type="Gene3D" id="1.10.8.430">
    <property type="entry name" value="Helical domain of apoptotic protease-activating factors"/>
    <property type="match status" value="1"/>
</dbReference>
<evidence type="ECO:0000256" key="1">
    <source>
        <dbReference type="ARBA" id="ARBA00023027"/>
    </source>
</evidence>
<dbReference type="InterPro" id="IPR002182">
    <property type="entry name" value="NB-ARC"/>
</dbReference>
<dbReference type="InterPro" id="IPR042197">
    <property type="entry name" value="Apaf_helical"/>
</dbReference>
<organism evidence="4 5">
    <name type="scientific">Rubus argutus</name>
    <name type="common">Southern blackberry</name>
    <dbReference type="NCBI Taxonomy" id="59490"/>
    <lineage>
        <taxon>Eukaryota</taxon>
        <taxon>Viridiplantae</taxon>
        <taxon>Streptophyta</taxon>
        <taxon>Embryophyta</taxon>
        <taxon>Tracheophyta</taxon>
        <taxon>Spermatophyta</taxon>
        <taxon>Magnoliopsida</taxon>
        <taxon>eudicotyledons</taxon>
        <taxon>Gunneridae</taxon>
        <taxon>Pentapetalae</taxon>
        <taxon>rosids</taxon>
        <taxon>fabids</taxon>
        <taxon>Rosales</taxon>
        <taxon>Rosaceae</taxon>
        <taxon>Rosoideae</taxon>
        <taxon>Rosoideae incertae sedis</taxon>
        <taxon>Rubus</taxon>
    </lineage>
</organism>
<gene>
    <name evidence="4" type="ORF">M0R45_034803</name>
</gene>
<dbReference type="SUPFAM" id="SSF52540">
    <property type="entry name" value="P-loop containing nucleoside triphosphate hydrolases"/>
    <property type="match status" value="1"/>
</dbReference>
<dbReference type="Pfam" id="PF01582">
    <property type="entry name" value="TIR"/>
    <property type="match status" value="1"/>
</dbReference>
<proteinExistence type="predicted"/>